<proteinExistence type="predicted"/>
<reference evidence="1 2" key="1">
    <citation type="journal article" date="2012" name="J. Bacteriol.">
        <title>Genome Sequence of n-Alkane-Degrading Hydrocarboniphaga effusa Strain AP103T (ATCC BAA-332T).</title>
        <authorList>
            <person name="Chang H.K."/>
            <person name="Zylstra G.J."/>
            <person name="Chae J.C."/>
        </authorList>
    </citation>
    <scope>NUCLEOTIDE SEQUENCE [LARGE SCALE GENOMIC DNA]</scope>
    <source>
        <strain evidence="1 2">AP103</strain>
    </source>
</reference>
<evidence type="ECO:0008006" key="3">
    <source>
        <dbReference type="Google" id="ProtNLM"/>
    </source>
</evidence>
<sequence>MRAMKSPMGAQTGGMQIWFHIETKTCAMRSNAATLHALSYKSIDATAPSPMRLTSARKLFLALALLLGQWLLAAHTFEHPALSADHQDCHLCSHVQSLGTAPPPAGAVTLVPNSHEAPDAVPPALVSVASRVTCLIRGPPRAIAV</sequence>
<dbReference type="AlphaFoldDB" id="I7ZIM1"/>
<gene>
    <name evidence="1" type="ORF">WQQ_19110</name>
</gene>
<dbReference type="EMBL" id="AKGD01000001">
    <property type="protein sequence ID" value="EIT71774.1"/>
    <property type="molecule type" value="Genomic_DNA"/>
</dbReference>
<dbReference type="Proteomes" id="UP000003704">
    <property type="component" value="Unassembled WGS sequence"/>
</dbReference>
<keyword evidence="2" id="KW-1185">Reference proteome</keyword>
<name>I7ZIM1_9GAMM</name>
<evidence type="ECO:0000313" key="2">
    <source>
        <dbReference type="Proteomes" id="UP000003704"/>
    </source>
</evidence>
<organism evidence="1 2">
    <name type="scientific">Hydrocarboniphaga effusa AP103</name>
    <dbReference type="NCBI Taxonomy" id="1172194"/>
    <lineage>
        <taxon>Bacteria</taxon>
        <taxon>Pseudomonadati</taxon>
        <taxon>Pseudomonadota</taxon>
        <taxon>Gammaproteobacteria</taxon>
        <taxon>Nevskiales</taxon>
        <taxon>Nevskiaceae</taxon>
        <taxon>Hydrocarboniphaga</taxon>
    </lineage>
</organism>
<protein>
    <recommendedName>
        <fullName evidence="3">DUF2946 domain-containing protein</fullName>
    </recommendedName>
</protein>
<comment type="caution">
    <text evidence="1">The sequence shown here is derived from an EMBL/GenBank/DDBJ whole genome shotgun (WGS) entry which is preliminary data.</text>
</comment>
<accession>I7ZIM1</accession>
<evidence type="ECO:0000313" key="1">
    <source>
        <dbReference type="EMBL" id="EIT71774.1"/>
    </source>
</evidence>